<dbReference type="Proteomes" id="UP000474757">
    <property type="component" value="Unassembled WGS sequence"/>
</dbReference>
<organism evidence="1 2">
    <name type="scientific">Pseudoroseicyclus tamaricis</name>
    <dbReference type="NCBI Taxonomy" id="2705421"/>
    <lineage>
        <taxon>Bacteria</taxon>
        <taxon>Pseudomonadati</taxon>
        <taxon>Pseudomonadota</taxon>
        <taxon>Alphaproteobacteria</taxon>
        <taxon>Rhodobacterales</taxon>
        <taxon>Paracoccaceae</taxon>
        <taxon>Pseudoroseicyclus</taxon>
    </lineage>
</organism>
<evidence type="ECO:0000313" key="2">
    <source>
        <dbReference type="Proteomes" id="UP000474757"/>
    </source>
</evidence>
<dbReference type="AlphaFoldDB" id="A0A6B2JW05"/>
<name>A0A6B2JW05_9RHOB</name>
<accession>A0A6B2JW05</accession>
<evidence type="ECO:0000313" key="1">
    <source>
        <dbReference type="EMBL" id="NDU99571.1"/>
    </source>
</evidence>
<gene>
    <name evidence="1" type="ORF">GZA08_01125</name>
</gene>
<dbReference type="RefSeq" id="WP_163889178.1">
    <property type="nucleotide sequence ID" value="NZ_JAAFYS010000001.1"/>
</dbReference>
<dbReference type="EMBL" id="JAAGAB010000001">
    <property type="protein sequence ID" value="NDU99571.1"/>
    <property type="molecule type" value="Genomic_DNA"/>
</dbReference>
<protein>
    <submittedName>
        <fullName evidence="1">Uncharacterized protein</fullName>
    </submittedName>
</protein>
<sequence>MRKCTYFYATPADFHALMDLVEADETFVYLVHPDIHSPEIRVHERARDISDVLRMYPGHFEHSLFLVPPGTQVQAASYEHVTGRRYALRPTELPAAVVLQLWGEHPGGALVRSRFWAHGDAPEVRDIEATLFRHMRRTFGNEGGSKVGPEAAAQLLTGRRLTFDVNAPAEADLRPSSPALPSK</sequence>
<keyword evidence="2" id="KW-1185">Reference proteome</keyword>
<proteinExistence type="predicted"/>
<comment type="caution">
    <text evidence="1">The sequence shown here is derived from an EMBL/GenBank/DDBJ whole genome shotgun (WGS) entry which is preliminary data.</text>
</comment>
<reference evidence="1 2" key="1">
    <citation type="submission" date="2020-02" db="EMBL/GenBank/DDBJ databases">
        <title>Pseudoroseicyclus tamarix, sp. nov., isolated from offshore sediment of a Tamarix chinensis forest.</title>
        <authorList>
            <person name="Gai Y."/>
        </authorList>
    </citation>
    <scope>NUCLEOTIDE SEQUENCE [LARGE SCALE GENOMIC DNA]</scope>
    <source>
        <strain evidence="1 2">CLL3-39</strain>
    </source>
</reference>